<dbReference type="Gene3D" id="3.40.50.1820">
    <property type="entry name" value="alpha/beta hydrolase"/>
    <property type="match status" value="1"/>
</dbReference>
<sequence>MSEHFDAPPVRRRTTVLSAAMANALPFLKPMGRVTVGKAPKPPKAPVPPLPTLSAEAIRAGIDPAVRHKALPPALTSYTEFGTRSFISAGSGSPTVLFESGLGSGKEAWSSIFNEVSAVTHAVAYDRAGYGQSEPSSQPRDGLQILRELRAMLQAEEIKPPYVLVGHSLGGTIMKLFARTYPDEVVGVVLVDARAAEFAKRCRQLGVSRLWYEPPSVLFALSPSAMRAELAAASLTMRQARQAGPFPAVPLIVLTQSKDTGKWPERLGKVWAASQRNMAKMSRLGRIKVCEDSGHNIHQDQPDMVITAILSVVAAARYAQAQARIRG</sequence>
<dbReference type="InterPro" id="IPR050266">
    <property type="entry name" value="AB_hydrolase_sf"/>
</dbReference>
<reference evidence="2 3" key="1">
    <citation type="submission" date="2023-07" db="EMBL/GenBank/DDBJ databases">
        <title>Sorghum-associated microbial communities from plants grown in Nebraska, USA.</title>
        <authorList>
            <person name="Schachtman D."/>
        </authorList>
    </citation>
    <scope>NUCLEOTIDE SEQUENCE [LARGE SCALE GENOMIC DNA]</scope>
    <source>
        <strain evidence="2 3">BE313</strain>
    </source>
</reference>
<dbReference type="RefSeq" id="WP_310374153.1">
    <property type="nucleotide sequence ID" value="NZ_JAVDXT010000002.1"/>
</dbReference>
<name>A0ABU2CA92_9BURK</name>
<dbReference type="EMBL" id="JAVDXT010000002">
    <property type="protein sequence ID" value="MDR7378214.1"/>
    <property type="molecule type" value="Genomic_DNA"/>
</dbReference>
<gene>
    <name evidence="2" type="ORF">J2X19_002893</name>
</gene>
<dbReference type="InterPro" id="IPR000073">
    <property type="entry name" value="AB_hydrolase_1"/>
</dbReference>
<keyword evidence="3" id="KW-1185">Reference proteome</keyword>
<dbReference type="Proteomes" id="UP001180487">
    <property type="component" value="Unassembled WGS sequence"/>
</dbReference>
<proteinExistence type="predicted"/>
<dbReference type="PRINTS" id="PR00111">
    <property type="entry name" value="ABHYDROLASE"/>
</dbReference>
<dbReference type="PANTHER" id="PTHR43798:SF33">
    <property type="entry name" value="HYDROLASE, PUTATIVE (AFU_ORTHOLOGUE AFUA_2G14860)-RELATED"/>
    <property type="match status" value="1"/>
</dbReference>
<accession>A0ABU2CA92</accession>
<comment type="caution">
    <text evidence="2">The sequence shown here is derived from an EMBL/GenBank/DDBJ whole genome shotgun (WGS) entry which is preliminary data.</text>
</comment>
<dbReference type="SUPFAM" id="SSF53474">
    <property type="entry name" value="alpha/beta-Hydrolases"/>
    <property type="match status" value="1"/>
</dbReference>
<evidence type="ECO:0000313" key="3">
    <source>
        <dbReference type="Proteomes" id="UP001180487"/>
    </source>
</evidence>
<organism evidence="2 3">
    <name type="scientific">Rhodoferax ferrireducens</name>
    <dbReference type="NCBI Taxonomy" id="192843"/>
    <lineage>
        <taxon>Bacteria</taxon>
        <taxon>Pseudomonadati</taxon>
        <taxon>Pseudomonadota</taxon>
        <taxon>Betaproteobacteria</taxon>
        <taxon>Burkholderiales</taxon>
        <taxon>Comamonadaceae</taxon>
        <taxon>Rhodoferax</taxon>
    </lineage>
</organism>
<dbReference type="InterPro" id="IPR029058">
    <property type="entry name" value="AB_hydrolase_fold"/>
</dbReference>
<protein>
    <submittedName>
        <fullName evidence="2">Pimeloyl-ACP methyl ester carboxylesterase</fullName>
    </submittedName>
</protein>
<feature type="domain" description="AB hydrolase-1" evidence="1">
    <location>
        <begin position="96"/>
        <end position="306"/>
    </location>
</feature>
<evidence type="ECO:0000259" key="1">
    <source>
        <dbReference type="Pfam" id="PF12697"/>
    </source>
</evidence>
<evidence type="ECO:0000313" key="2">
    <source>
        <dbReference type="EMBL" id="MDR7378214.1"/>
    </source>
</evidence>
<dbReference type="PANTHER" id="PTHR43798">
    <property type="entry name" value="MONOACYLGLYCEROL LIPASE"/>
    <property type="match status" value="1"/>
</dbReference>
<dbReference type="Pfam" id="PF12697">
    <property type="entry name" value="Abhydrolase_6"/>
    <property type="match status" value="1"/>
</dbReference>